<dbReference type="RefSeq" id="WP_182717446.1">
    <property type="nucleotide sequence ID" value="NZ_JBJDOT010000007.1"/>
</dbReference>
<feature type="transmembrane region" description="Helical" evidence="1">
    <location>
        <begin position="17"/>
        <end position="39"/>
    </location>
</feature>
<organism evidence="2 3">
    <name type="scientific">Pseudoalteromonas rhizosphaerae</name>
    <dbReference type="NCBI Taxonomy" id="2518973"/>
    <lineage>
        <taxon>Bacteria</taxon>
        <taxon>Pseudomonadati</taxon>
        <taxon>Pseudomonadota</taxon>
        <taxon>Gammaproteobacteria</taxon>
        <taxon>Alteromonadales</taxon>
        <taxon>Pseudoalteromonadaceae</taxon>
        <taxon>Pseudoalteromonas</taxon>
    </lineage>
</organism>
<name>A0ABW8KV96_9GAMM</name>
<reference evidence="2 3" key="1">
    <citation type="submission" date="2024-11" db="EMBL/GenBank/DDBJ databases">
        <title>The Natural Products Discovery Center: Release of the First 8490 Sequenced Strains for Exploring Actinobacteria Biosynthetic Diversity.</title>
        <authorList>
            <person name="Kalkreuter E."/>
            <person name="Kautsar S.A."/>
            <person name="Yang D."/>
            <person name="Bader C.D."/>
            <person name="Teijaro C.N."/>
            <person name="Fluegel L."/>
            <person name="Davis C.M."/>
            <person name="Simpson J.R."/>
            <person name="Lauterbach L."/>
            <person name="Steele A.D."/>
            <person name="Gui C."/>
            <person name="Meng S."/>
            <person name="Li G."/>
            <person name="Viehrig K."/>
            <person name="Ye F."/>
            <person name="Su P."/>
            <person name="Kiefer A.F."/>
            <person name="Nichols A."/>
            <person name="Cepeda A.J."/>
            <person name="Yan W."/>
            <person name="Fan B."/>
            <person name="Jiang Y."/>
            <person name="Adhikari A."/>
            <person name="Zheng C.-J."/>
            <person name="Schuster L."/>
            <person name="Cowan T.M."/>
            <person name="Smanski M.J."/>
            <person name="Chevrette M.G."/>
            <person name="De Carvalho L.P.S."/>
            <person name="Shen B."/>
        </authorList>
    </citation>
    <scope>NUCLEOTIDE SEQUENCE [LARGE SCALE GENOMIC DNA]</scope>
    <source>
        <strain evidence="2 3">NPDC078403</strain>
    </source>
</reference>
<evidence type="ECO:0000313" key="3">
    <source>
        <dbReference type="Proteomes" id="UP001620262"/>
    </source>
</evidence>
<feature type="transmembrane region" description="Helical" evidence="1">
    <location>
        <begin position="77"/>
        <end position="97"/>
    </location>
</feature>
<keyword evidence="1" id="KW-0472">Membrane</keyword>
<gene>
    <name evidence="2" type="ORF">ACI2JU_07565</name>
</gene>
<keyword evidence="1" id="KW-0812">Transmembrane</keyword>
<evidence type="ECO:0000313" key="2">
    <source>
        <dbReference type="EMBL" id="MFK3863727.1"/>
    </source>
</evidence>
<dbReference type="EMBL" id="JBJDOT010000007">
    <property type="protein sequence ID" value="MFK3863727.1"/>
    <property type="molecule type" value="Genomic_DNA"/>
</dbReference>
<keyword evidence="3" id="KW-1185">Reference proteome</keyword>
<comment type="caution">
    <text evidence="2">The sequence shown here is derived from an EMBL/GenBank/DDBJ whole genome shotgun (WGS) entry which is preliminary data.</text>
</comment>
<proteinExistence type="predicted"/>
<feature type="transmembrane region" description="Helical" evidence="1">
    <location>
        <begin position="103"/>
        <end position="121"/>
    </location>
</feature>
<dbReference type="Proteomes" id="UP001620262">
    <property type="component" value="Unassembled WGS sequence"/>
</dbReference>
<keyword evidence="1" id="KW-1133">Transmembrane helix</keyword>
<protein>
    <recommendedName>
        <fullName evidence="4">Polysaccharide biosynthesis protein</fullName>
    </recommendedName>
</protein>
<evidence type="ECO:0008006" key="4">
    <source>
        <dbReference type="Google" id="ProtNLM"/>
    </source>
</evidence>
<feature type="transmembrane region" description="Helical" evidence="1">
    <location>
        <begin position="45"/>
        <end position="65"/>
    </location>
</feature>
<evidence type="ECO:0000256" key="1">
    <source>
        <dbReference type="SAM" id="Phobius"/>
    </source>
</evidence>
<accession>A0ABW8KV96</accession>
<sequence length="128" mass="14345">MSQQNQLNTTQRVLKHILLWSVFGYCYHSAINLLVKMAMDAQPEHVLLTAMLYCLGFNLLAGHLITKYDKYWPEIAAIFIGCIGLLVVPVLLVGTQALLSRPLLAGILISLPILTFAVRLIKRKLTKN</sequence>